<name>A0ABP9H8U9_9ACTN</name>
<feature type="region of interest" description="Disordered" evidence="1">
    <location>
        <begin position="1"/>
        <end position="93"/>
    </location>
</feature>
<keyword evidence="2" id="KW-0812">Transmembrane</keyword>
<evidence type="ECO:0000256" key="1">
    <source>
        <dbReference type="SAM" id="MobiDB-lite"/>
    </source>
</evidence>
<feature type="compositionally biased region" description="Low complexity" evidence="1">
    <location>
        <begin position="600"/>
        <end position="617"/>
    </location>
</feature>
<keyword evidence="4" id="KW-1185">Reference proteome</keyword>
<organism evidence="3 4">
    <name type="scientific">Yinghuangia aomiensis</name>
    <dbReference type="NCBI Taxonomy" id="676205"/>
    <lineage>
        <taxon>Bacteria</taxon>
        <taxon>Bacillati</taxon>
        <taxon>Actinomycetota</taxon>
        <taxon>Actinomycetes</taxon>
        <taxon>Kitasatosporales</taxon>
        <taxon>Streptomycetaceae</taxon>
        <taxon>Yinghuangia</taxon>
    </lineage>
</organism>
<feature type="compositionally biased region" description="Basic and acidic residues" evidence="1">
    <location>
        <begin position="518"/>
        <end position="576"/>
    </location>
</feature>
<reference evidence="4" key="1">
    <citation type="journal article" date="2019" name="Int. J. Syst. Evol. Microbiol.">
        <title>The Global Catalogue of Microorganisms (GCM) 10K type strain sequencing project: providing services to taxonomists for standard genome sequencing and annotation.</title>
        <authorList>
            <consortium name="The Broad Institute Genomics Platform"/>
            <consortium name="The Broad Institute Genome Sequencing Center for Infectious Disease"/>
            <person name="Wu L."/>
            <person name="Ma J."/>
        </authorList>
    </citation>
    <scope>NUCLEOTIDE SEQUENCE [LARGE SCALE GENOMIC DNA]</scope>
    <source>
        <strain evidence="4">JCM 17986</strain>
    </source>
</reference>
<sequence length="623" mass="63992">MPDGGSHPPSGTGASGPLRIGAERRVGRASRARSTHAARRRSVPRSTRTARVSAPEGCLSADPPLTTVQETAMTDAPTKPRGRLARRSPRRSGPCARALSLLAALVTVFATMIAGPLPAAHAMGNGDWSVDPYVPPGTDQNNRRYFYMDGAAGETLTDTAVVANSSDHPITLKLFGADAFNTPRDGAFSVRQFTDKMKGVGLWLKVANGQDTLTIQPQTRVAVPFSITIPADATPGDWVGGIMALNPDAIGQQTQGQLKVDLKMQVGARIYLNVKGPRMPAMDVRDVRIQRDTGFSQFFGSSDAEVHYKVVNKGNVIIRPVTDIKATGIFGRTLLDKKHDPTKAGPEIFPGQEVELVVKWHDAPLLDRVNFKVSATSDTQDGGQPLGDSESVSYTAVPWPALLILAILLIVGSVAWQLLRNRKRGGGKGGDPAEKSGPKGPAGDAENTPGDADGGKPAGKKGAKDKGAKTPAANAAENAPTAPAAPATPPAKPATAPAETPEPATTKAESAPSAKSDAAADKAAAKGDAAKRDAPKGEAAESDAAKADTAKDAAAKADTAKSDAPEADAAKSDAPKAADAAEGTAGPASKTSVDDKSKSAPDAADGAEAGSADTAGDPAGVSR</sequence>
<protein>
    <recommendedName>
        <fullName evidence="5">DUF916 domain-containing protein</fullName>
    </recommendedName>
</protein>
<feature type="compositionally biased region" description="Basic residues" evidence="1">
    <location>
        <begin position="27"/>
        <end position="43"/>
    </location>
</feature>
<feature type="compositionally biased region" description="Low complexity" evidence="1">
    <location>
        <begin position="469"/>
        <end position="485"/>
    </location>
</feature>
<feature type="compositionally biased region" description="Basic residues" evidence="1">
    <location>
        <begin position="80"/>
        <end position="90"/>
    </location>
</feature>
<proteinExistence type="predicted"/>
<feature type="transmembrane region" description="Helical" evidence="2">
    <location>
        <begin position="399"/>
        <end position="419"/>
    </location>
</feature>
<gene>
    <name evidence="3" type="ORF">GCM10023205_30370</name>
</gene>
<feature type="compositionally biased region" description="Low complexity" evidence="1">
    <location>
        <begin position="493"/>
        <end position="517"/>
    </location>
</feature>
<keyword evidence="2" id="KW-0472">Membrane</keyword>
<comment type="caution">
    <text evidence="3">The sequence shown here is derived from an EMBL/GenBank/DDBJ whole genome shotgun (WGS) entry which is preliminary data.</text>
</comment>
<evidence type="ECO:0000313" key="3">
    <source>
        <dbReference type="EMBL" id="GAA4964237.1"/>
    </source>
</evidence>
<dbReference type="EMBL" id="BAABHS010000009">
    <property type="protein sequence ID" value="GAA4964237.1"/>
    <property type="molecule type" value="Genomic_DNA"/>
</dbReference>
<evidence type="ECO:0000256" key="2">
    <source>
        <dbReference type="SAM" id="Phobius"/>
    </source>
</evidence>
<feature type="compositionally biased region" description="Low complexity" evidence="1">
    <location>
        <begin position="577"/>
        <end position="589"/>
    </location>
</feature>
<feature type="region of interest" description="Disordered" evidence="1">
    <location>
        <begin position="423"/>
        <end position="623"/>
    </location>
</feature>
<accession>A0ABP9H8U9</accession>
<evidence type="ECO:0000313" key="4">
    <source>
        <dbReference type="Proteomes" id="UP001500466"/>
    </source>
</evidence>
<evidence type="ECO:0008006" key="5">
    <source>
        <dbReference type="Google" id="ProtNLM"/>
    </source>
</evidence>
<keyword evidence="2" id="KW-1133">Transmembrane helix</keyword>
<dbReference type="Proteomes" id="UP001500466">
    <property type="component" value="Unassembled WGS sequence"/>
</dbReference>